<evidence type="ECO:0000256" key="2">
    <source>
        <dbReference type="ARBA" id="ARBA00022737"/>
    </source>
</evidence>
<dbReference type="HOGENOM" id="CLU_237764_0_0_9"/>
<evidence type="ECO:0000256" key="1">
    <source>
        <dbReference type="ARBA" id="ARBA00022614"/>
    </source>
</evidence>
<dbReference type="InterPro" id="IPR025875">
    <property type="entry name" value="Leu-rich_rpt_4"/>
</dbReference>
<dbReference type="Pfam" id="PF17573">
    <property type="entry name" value="GA-like"/>
    <property type="match status" value="1"/>
</dbReference>
<feature type="chain" id="PRO_5002754669" evidence="4">
    <location>
        <begin position="24"/>
        <end position="2230"/>
    </location>
</feature>
<feature type="compositionally biased region" description="Basic and acidic residues" evidence="3">
    <location>
        <begin position="330"/>
        <end position="384"/>
    </location>
</feature>
<dbReference type="SMART" id="SM00369">
    <property type="entry name" value="LRR_TYP"/>
    <property type="match status" value="3"/>
</dbReference>
<dbReference type="Pfam" id="PF12799">
    <property type="entry name" value="LRR_4"/>
    <property type="match status" value="1"/>
</dbReference>
<feature type="region of interest" description="Disordered" evidence="3">
    <location>
        <begin position="302"/>
        <end position="384"/>
    </location>
</feature>
<dbReference type="InterPro" id="IPR001611">
    <property type="entry name" value="Leu-rich_rpt"/>
</dbReference>
<feature type="compositionally biased region" description="Basic and acidic residues" evidence="3">
    <location>
        <begin position="302"/>
        <end position="311"/>
    </location>
</feature>
<dbReference type="KEGG" id="fma:FMG_1501"/>
<keyword evidence="1" id="KW-0433">Leucine-rich repeat</keyword>
<accession>B0S3H9</accession>
<feature type="signal peptide" evidence="4">
    <location>
        <begin position="1"/>
        <end position="23"/>
    </location>
</feature>
<dbReference type="Gene3D" id="1.10.8.40">
    <property type="entry name" value="Albumin-binding domain"/>
    <property type="match status" value="1"/>
</dbReference>
<dbReference type="InterPro" id="IPR032675">
    <property type="entry name" value="LRR_dom_sf"/>
</dbReference>
<dbReference type="SMART" id="SM00365">
    <property type="entry name" value="LRR_SD22"/>
    <property type="match status" value="7"/>
</dbReference>
<dbReference type="PROSITE" id="PS51450">
    <property type="entry name" value="LRR"/>
    <property type="match status" value="5"/>
</dbReference>
<dbReference type="PANTHER" id="PTHR24366:SF96">
    <property type="entry name" value="LEUCINE RICH REPEAT CONTAINING 53"/>
    <property type="match status" value="1"/>
</dbReference>
<evidence type="ECO:0000259" key="5">
    <source>
        <dbReference type="Pfam" id="PF17573"/>
    </source>
</evidence>
<dbReference type="SUPFAM" id="SSF46997">
    <property type="entry name" value="Bacterial immunoglobulin/albumin-binding domains"/>
    <property type="match status" value="1"/>
</dbReference>
<dbReference type="InterPro" id="IPR035152">
    <property type="entry name" value="GA-like"/>
</dbReference>
<dbReference type="InterPro" id="IPR003591">
    <property type="entry name" value="Leu-rich_rpt_typical-subtyp"/>
</dbReference>
<dbReference type="Proteomes" id="UP000001319">
    <property type="component" value="Chromosome"/>
</dbReference>
<dbReference type="SUPFAM" id="SSF52058">
    <property type="entry name" value="L domain-like"/>
    <property type="match status" value="2"/>
</dbReference>
<dbReference type="STRING" id="334413.FMG_1501"/>
<evidence type="ECO:0000256" key="3">
    <source>
        <dbReference type="SAM" id="MobiDB-lite"/>
    </source>
</evidence>
<dbReference type="eggNOG" id="COG4886">
    <property type="taxonomic scope" value="Bacteria"/>
</dbReference>
<dbReference type="eggNOG" id="COG2247">
    <property type="taxonomic scope" value="Bacteria"/>
</dbReference>
<keyword evidence="7" id="KW-1185">Reference proteome</keyword>
<evidence type="ECO:0000313" key="6">
    <source>
        <dbReference type="EMBL" id="BAG08919.1"/>
    </source>
</evidence>
<keyword evidence="4" id="KW-0732">Signal</keyword>
<gene>
    <name evidence="6" type="ordered locus">FMG_1501</name>
</gene>
<protein>
    <submittedName>
        <fullName evidence="6">Putative albumin-binding protein homolog-1</fullName>
    </submittedName>
</protein>
<dbReference type="EMBL" id="AP008971">
    <property type="protein sequence ID" value="BAG08919.1"/>
    <property type="molecule type" value="Genomic_DNA"/>
</dbReference>
<sequence length="2230" mass="250534">MKKILGVILTASMVMSSFTPVLAEEQNKINVDTIKGVDRYKTSAKISQQTFPNHIKTVVLASGENFADSLVAGSLANKENAPVLLTQKEKLPQVIKDEITRLKPEEVIIVGGEKSVNIKGLKNVKRLAGKDRFETSVEVYKHVNPNGKVALASGLNFADALCATPLSTKENLPIILTDGHNLPKGITKDKVALIFGGEKSVNIKGLENARRLAGADRYETALIIAKEFGNLEKFVLADGRNYPDALSVGPLAHKNNQPILLTDPSHTDFIKQIVRDNNTKEITVVGGEQSISKAQIERIKSVGVIEDKKPDTPSVTPTPNIPSTPNIPNKPEEKPEEKPGEQKPEEKPEDKPEEKPGDKPEDKPEDKPGDKPEEKPEEKPEDIAKEKALKEAKEKAVEELKNNGITSEKYIEQINKAKTVEGVNALKDEIIKAHKKSEEEKPEYVDIEDAKLLKVLNKNLDVNRPDDKPITKQEMESLKEVSIFLDKKTNKPIFTKESKNTYSILGKAKNLSKTKDFKFSVTRGMKSLKGIEYATNLEKLKVNENEISDLTPLKDLKNLKYLELQRNRIVDVSPLANLKNLEFLKLYNNIIENVEPLKDLTNLTGLDLHNNVKVKKEGEKRINYDGITDISSLKNLTKLTFFDVSANRIENVDIILGMEKINSLDVSDNKIKDYSKLINYILPRFMKQQEGEGSIGFHGQNVEQKKSVTVDKNKVSFVSEYKGLGNLFNEFGKAFEMEDVSEVVNVTTNVEGVTATFDVKNDKINLEVTDEFLKSNDGKTVNVNLKIKFAGAYGWNLNDVNLQVKKPAEKPTPEEEKIAIIQNNTNAKLPAKDAIAKIRVIGQIKNIPIGKFIVKLVDEKGKESYPEIEVTGKVSSDVRVINIKVPENTTDKEKTYEIFVSSTGKKENFKKADFTLTQEKSSGTPEVEKTFKIDSRNTDIVITVNGEEKSQAKKGDIVIVKAKHGKEISMFYVSGLNEGGDPMKVNFKQVGDSYQFIMPESDCTLNIETKDKEVLKENIQMLKLTTPKKVSKDSSTATVQVMGDLSGIANDKFVVKLVDNDGNETFPKVNVSGDVNKTKRTVSFEIPKNTTTKEKEYTVYVSSTGSKTDFAKATVKIAQEKSDTEEQIPEGIKALELETPGKSEKLDAAGGKVVLKVMGNFKKVSDDKFVVRLIDAKRNETFPQVTVSGTGASRTLEFEAPKNEEPTEKSYKVSVNSTGSHTKFFNDSVELKQKAAENTKTTIEKINVLTPILKNEQEKLKANIIGENVNPDNLRVSFYRLVNGKFVKDPTIKSTFEKSGKFEQIVADSIALTKGNEEDVYKILVRDNDDLEKSYEAYFRVKYTEDKATYEEILPSYAHASKDGKIIEVGFDEEIEEIFDGSMKAGISIDKNADGNYEKLGNQDTIELSDKKFVVTLKKPLDVKGLGTKKGRIKIDQGVFRKKGTESLNRDVDYIINIGKPIVRQSTIQGNKVITNNDTKVTIKVNGMNLSENAKVKAVMQTKLSKEGKQPEVKGKISGTGDEQTITFELPENKSDRTVSYEILYKQEQYGKFEKLPGNNPKSRANSIVISLLADGVDENAATLAFMKIQTYGATSTDKGQVPDITYGVTPTIQESKKTFTHVYGTNLEAKKTRVRIFDEKGVEWYIVNQPSLGAAAFKMVVPALIGIDGDGNYQTMEIIGPGSLIGDHTFTYKVAVDGKNYDDNVVVRAKILASGKTDAGKFDLDKQETTLKINYVDKDGNKIKEPTIKKSYSFFEECAAGIYPDVIERYAPIKIVRKSDGKEINIQGVDYRDYRNLQTLLGVNKIGENPEYTIVYYEAITVKKPFKMPKEYAKFYQDLFNKYSKFDKKYVNLTDEANAKFDANHKPKVDQNFTIEDMKMLKKFVVTDKNIDEKMIRPLDYADNLEEFSVMLNSKDLKRNVTNFDFIKDLKNLKKFIYLNQDENFKKNENLEKLNLNYNKKLEYVDINHSNLKSLNFVKNLNLSTLVVRDSELSDISQIKNMDKLERLELTNNKISNLKGIFDNKNKLVTLYLGGNPISDISEISKLNSLQALLVENTKIKNIKSIENMTNIHRLYVNKNDLDANYFESIKKMNGLNTISLGKINMEQYNWVKDFSIREEVKAKFGEDTARVIDFENLEINIEVNKENIKNNKITIDNPLSNWNNEPITGEDANDIEFKDSKLIVDYDGNSEKLTKKYTIYEENYDHTFGDYDQPAAISGKITLNITIK</sequence>
<keyword evidence="2" id="KW-0677">Repeat</keyword>
<name>B0S3H9_FINM2</name>
<reference evidence="6 7" key="1">
    <citation type="journal article" date="2008" name="DNA Res.">
        <title>Complete genome sequence of Finegoldia magna, an anaerobic opportunistic pathogen.</title>
        <authorList>
            <person name="Goto T."/>
            <person name="Yamashita A."/>
            <person name="Hirakawa H."/>
            <person name="Matsutani M."/>
            <person name="Todo K."/>
            <person name="Ohshima K."/>
            <person name="Toh H."/>
            <person name="Miyamoto K."/>
            <person name="Kuhara S."/>
            <person name="Hattori M."/>
            <person name="Shimizu T."/>
            <person name="Akimoto S."/>
        </authorList>
    </citation>
    <scope>NUCLEOTIDE SEQUENCE [LARGE SCALE GENOMIC DNA]</scope>
    <source>
        <strain evidence="7">ATCC 29328 / DSM 20472 / WAL 2508</strain>
    </source>
</reference>
<feature type="compositionally biased region" description="Low complexity" evidence="3">
    <location>
        <begin position="312"/>
        <end position="329"/>
    </location>
</feature>
<proteinExistence type="predicted"/>
<dbReference type="Gene3D" id="3.80.10.10">
    <property type="entry name" value="Ribonuclease Inhibitor"/>
    <property type="match status" value="2"/>
</dbReference>
<dbReference type="Gene3D" id="3.40.50.12090">
    <property type="match status" value="3"/>
</dbReference>
<dbReference type="PANTHER" id="PTHR24366">
    <property type="entry name" value="IG(IMMUNOGLOBULIN) AND LRR(LEUCINE RICH REPEAT) DOMAINS"/>
    <property type="match status" value="1"/>
</dbReference>
<evidence type="ECO:0000256" key="4">
    <source>
        <dbReference type="SAM" id="SignalP"/>
    </source>
</evidence>
<evidence type="ECO:0000313" key="7">
    <source>
        <dbReference type="Proteomes" id="UP000001319"/>
    </source>
</evidence>
<dbReference type="Pfam" id="PF04122">
    <property type="entry name" value="CW_binding_2"/>
    <property type="match status" value="3"/>
</dbReference>
<organism evidence="6 7">
    <name type="scientific">Finegoldia magna (strain ATCC 29328 / DSM 20472 / WAL 2508)</name>
    <name type="common">Peptostreptococcus magnus</name>
    <dbReference type="NCBI Taxonomy" id="334413"/>
    <lineage>
        <taxon>Bacteria</taxon>
        <taxon>Bacillati</taxon>
        <taxon>Bacillota</taxon>
        <taxon>Tissierellia</taxon>
        <taxon>Tissierellales</taxon>
        <taxon>Peptoniphilaceae</taxon>
        <taxon>Finegoldia</taxon>
    </lineage>
</organism>
<dbReference type="InterPro" id="IPR007253">
    <property type="entry name" value="Cell_wall-bd_2"/>
</dbReference>
<dbReference type="RefSeq" id="WP_012291140.1">
    <property type="nucleotide sequence ID" value="NC_010376.1"/>
</dbReference>
<dbReference type="InterPro" id="IPR009063">
    <property type="entry name" value="Ig/albumin-bd_sf"/>
</dbReference>
<feature type="domain" description="GA-like" evidence="5">
    <location>
        <begin position="383"/>
        <end position="431"/>
    </location>
</feature>